<dbReference type="InterPro" id="IPR004380">
    <property type="entry name" value="Asp_race"/>
</dbReference>
<dbReference type="Pfam" id="PF01177">
    <property type="entry name" value="Asp_Glu_race"/>
    <property type="match status" value="1"/>
</dbReference>
<protein>
    <submittedName>
        <fullName evidence="3">Amino acid racemase</fullName>
        <ecNumber evidence="3">5.1.1.-</ecNumber>
    </submittedName>
</protein>
<proteinExistence type="inferred from homology"/>
<dbReference type="Proteomes" id="UP000767327">
    <property type="component" value="Unassembled WGS sequence"/>
</dbReference>
<dbReference type="AlphaFoldDB" id="A0A971CY53"/>
<dbReference type="PANTHER" id="PTHR21198:SF7">
    <property type="entry name" value="ASPARTATE-GLUTAMATE RACEMASE FAMILY"/>
    <property type="match status" value="1"/>
</dbReference>
<dbReference type="InterPro" id="IPR015942">
    <property type="entry name" value="Asp/Glu/hydantoin_racemase"/>
</dbReference>
<dbReference type="NCBIfam" id="TIGR00035">
    <property type="entry name" value="asp_race"/>
    <property type="match status" value="1"/>
</dbReference>
<gene>
    <name evidence="3" type="ORF">GXW98_01645</name>
</gene>
<dbReference type="InterPro" id="IPR001920">
    <property type="entry name" value="Asp/Glu_race"/>
</dbReference>
<dbReference type="EC" id="5.1.1.-" evidence="3"/>
<reference evidence="3" key="2">
    <citation type="submission" date="2020-01" db="EMBL/GenBank/DDBJ databases">
        <authorList>
            <person name="Campanaro S."/>
        </authorList>
    </citation>
    <scope>NUCLEOTIDE SEQUENCE</scope>
    <source>
        <strain evidence="3">AS01afH2WH_6</strain>
    </source>
</reference>
<sequence length="231" mass="25628">MKKLGIIGGIGPETTMSYYDDIIRGYQQQVDSVQRLPKIVINSINMYRMFSMLEREDYDGVASYLAEAVRQLQRAGADFALMCGNTPHIVFDRIQEQVDIPLLSIVSPTLEAARSQGLNSLGLLGTKFTMQQDFFAAPLREAGIRVATPSAEEQNFIHRKIVDELENGIVLEQTKQEMIRLISSMIGRNNLDGIILGCTELPLLLHAEDVPIAVLDIAALHIRQAIAEICG</sequence>
<dbReference type="EMBL" id="JAAXZR010000007">
    <property type="protein sequence ID" value="NLT78976.1"/>
    <property type="molecule type" value="Genomic_DNA"/>
</dbReference>
<evidence type="ECO:0000256" key="1">
    <source>
        <dbReference type="ARBA" id="ARBA00007847"/>
    </source>
</evidence>
<dbReference type="RefSeq" id="WP_273172486.1">
    <property type="nucleotide sequence ID" value="NZ_JAAXZR010000007.1"/>
</dbReference>
<evidence type="ECO:0000313" key="3">
    <source>
        <dbReference type="EMBL" id="NLT78976.1"/>
    </source>
</evidence>
<comment type="similarity">
    <text evidence="1">Belongs to the aspartate/glutamate racemases family.</text>
</comment>
<organism evidence="3 4">
    <name type="scientific">Bifidobacterium crudilactis</name>
    <dbReference type="NCBI Taxonomy" id="327277"/>
    <lineage>
        <taxon>Bacteria</taxon>
        <taxon>Bacillati</taxon>
        <taxon>Actinomycetota</taxon>
        <taxon>Actinomycetes</taxon>
        <taxon>Bifidobacteriales</taxon>
        <taxon>Bifidobacteriaceae</taxon>
        <taxon>Bifidobacterium</taxon>
    </lineage>
</organism>
<evidence type="ECO:0000256" key="2">
    <source>
        <dbReference type="ARBA" id="ARBA00023235"/>
    </source>
</evidence>
<dbReference type="PANTHER" id="PTHR21198">
    <property type="entry name" value="GLUTAMATE RACEMASE"/>
    <property type="match status" value="1"/>
</dbReference>
<dbReference type="GO" id="GO:0047661">
    <property type="term" value="F:amino-acid racemase activity"/>
    <property type="evidence" value="ECO:0007669"/>
    <property type="project" value="InterPro"/>
</dbReference>
<evidence type="ECO:0000313" key="4">
    <source>
        <dbReference type="Proteomes" id="UP000767327"/>
    </source>
</evidence>
<dbReference type="InterPro" id="IPR033134">
    <property type="entry name" value="Asp/Glu_racemase_AS_2"/>
</dbReference>
<keyword evidence="2 3" id="KW-0413">Isomerase</keyword>
<dbReference type="PROSITE" id="PS00924">
    <property type="entry name" value="ASP_GLU_RACEMASE_2"/>
    <property type="match status" value="1"/>
</dbReference>
<comment type="caution">
    <text evidence="3">The sequence shown here is derived from an EMBL/GenBank/DDBJ whole genome shotgun (WGS) entry which is preliminary data.</text>
</comment>
<dbReference type="Gene3D" id="3.40.50.1860">
    <property type="match status" value="2"/>
</dbReference>
<reference evidence="3" key="1">
    <citation type="journal article" date="2020" name="Biotechnol. Biofuels">
        <title>New insights from the biogas microbiome by comprehensive genome-resolved metagenomics of nearly 1600 species originating from multiple anaerobic digesters.</title>
        <authorList>
            <person name="Campanaro S."/>
            <person name="Treu L."/>
            <person name="Rodriguez-R L.M."/>
            <person name="Kovalovszki A."/>
            <person name="Ziels R.M."/>
            <person name="Maus I."/>
            <person name="Zhu X."/>
            <person name="Kougias P.G."/>
            <person name="Basile A."/>
            <person name="Luo G."/>
            <person name="Schluter A."/>
            <person name="Konstantinidis K.T."/>
            <person name="Angelidaki I."/>
        </authorList>
    </citation>
    <scope>NUCLEOTIDE SEQUENCE</scope>
    <source>
        <strain evidence="3">AS01afH2WH_6</strain>
    </source>
</reference>
<accession>A0A971CY53</accession>
<dbReference type="SUPFAM" id="SSF53681">
    <property type="entry name" value="Aspartate/glutamate racemase"/>
    <property type="match status" value="2"/>
</dbReference>
<name>A0A971CY53_9BIFI</name>